<name>A0ABS2KQI4_9NOCA</name>
<evidence type="ECO:0000259" key="5">
    <source>
        <dbReference type="PROSITE" id="PS50075"/>
    </source>
</evidence>
<dbReference type="Pfam" id="PF00501">
    <property type="entry name" value="AMP-binding"/>
    <property type="match status" value="1"/>
</dbReference>
<dbReference type="Proteomes" id="UP000703038">
    <property type="component" value="Unassembled WGS sequence"/>
</dbReference>
<evidence type="ECO:0000256" key="1">
    <source>
        <dbReference type="ARBA" id="ARBA00022450"/>
    </source>
</evidence>
<evidence type="ECO:0000313" key="6">
    <source>
        <dbReference type="EMBL" id="MBM7413885.1"/>
    </source>
</evidence>
<keyword evidence="3" id="KW-0547">Nucleotide-binding</keyword>
<dbReference type="PROSITE" id="PS50075">
    <property type="entry name" value="CARRIER"/>
    <property type="match status" value="1"/>
</dbReference>
<dbReference type="CDD" id="cd05235">
    <property type="entry name" value="SDR_e1"/>
    <property type="match status" value="1"/>
</dbReference>
<dbReference type="InterPro" id="IPR009081">
    <property type="entry name" value="PP-bd_ACP"/>
</dbReference>
<dbReference type="InterPro" id="IPR013120">
    <property type="entry name" value="FAR_NAD-bd"/>
</dbReference>
<dbReference type="InterPro" id="IPR042099">
    <property type="entry name" value="ANL_N_sf"/>
</dbReference>
<dbReference type="InterPro" id="IPR010080">
    <property type="entry name" value="Thioester_reductase-like_dom"/>
</dbReference>
<dbReference type="SUPFAM" id="SSF56801">
    <property type="entry name" value="Acetyl-CoA synthetase-like"/>
    <property type="match status" value="1"/>
</dbReference>
<dbReference type="SUPFAM" id="SSF47336">
    <property type="entry name" value="ACP-like"/>
    <property type="match status" value="1"/>
</dbReference>
<dbReference type="EMBL" id="JAFBBK010000001">
    <property type="protein sequence ID" value="MBM7413885.1"/>
    <property type="molecule type" value="Genomic_DNA"/>
</dbReference>
<dbReference type="InterPro" id="IPR046407">
    <property type="entry name" value="CAR"/>
</dbReference>
<dbReference type="InterPro" id="IPR000873">
    <property type="entry name" value="AMP-dep_synth/lig_dom"/>
</dbReference>
<dbReference type="InterPro" id="IPR036736">
    <property type="entry name" value="ACP-like_sf"/>
</dbReference>
<accession>A0ABS2KQI4</accession>
<reference evidence="6 7" key="1">
    <citation type="submission" date="2021-01" db="EMBL/GenBank/DDBJ databases">
        <title>Genomics of switchgrass bacterial isolates.</title>
        <authorList>
            <person name="Shade A."/>
        </authorList>
    </citation>
    <scope>NUCLEOTIDE SEQUENCE [LARGE SCALE GENOMIC DNA]</scope>
    <source>
        <strain evidence="6 7">PvP111</strain>
    </source>
</reference>
<dbReference type="NCBIfam" id="NF041592">
    <property type="entry name" value="carboxyl_red"/>
    <property type="match status" value="1"/>
</dbReference>
<dbReference type="Gene3D" id="1.10.1200.10">
    <property type="entry name" value="ACP-like"/>
    <property type="match status" value="1"/>
</dbReference>
<sequence length="1183" mass="126455">MTSTITSGDTRTDAVAARAAHLFDTDAEVRAAAADPSVSAQVADLTPDLHAMVEVVMDRYADRPALGRRAYDVEVADDGRRVRRLQQRMDTITYGSLWSDALDLATALGDVATPDAFVATLGFAGADYVVAELATVRAGAVAVPLQSGAAPGRLADIAAEVEPVALVVDNEQLSTATDVAAACPSIRRIVVLDHDDRVDDDVDRLAEARRSAPGTVLAIETLREAIARGRTLPRLAGPEAVDPDRIATLIYTSGSTGTPKGAIHTQRIVSRLWSTSHWYDQSTESDAAVRPGAITLDYLPMSHLAGRAVVFTTLAAGGIVYFASSSDLSTLLDDYALARPTVAMLVPRVCDLLRQTALGRIETRAHRTGESADDVRAEVLEDMRSTTLGGRILSAVVGTAPTSPEVIEFVSELLDTAVQNNYGSTEAGMVLFDGVVQRPPVLEYRLDDVPELGYAVTDRPYPRGELLLKTDSLVPGYYKRPDVTAEMFSADGFYRTGDVVAETEPDHLVYVDRRKNVLKLAQGEFVALSRLESIYASADAVDQIHLHGSGERSYLLAVVVPADGADTTTVLDSLQALAREEQLESYEVPRDIVLAAEPFTQENGLLSGANKQLRPALTARYGEALEDRYREIDEGQTAKMSQLRRRGADAPVLRTVGEAAAALLGCAGTEVSPDAHFTDLGGDSLSALTFATLLQDIFEVDVPVTVVIAPSSDLAAIATHIERRRGDADATGAATFASVHGAQATHARADQLTLSAVLGAEFLSSADDVGPVRTDTRTVLLTGANGYLGRFLCLEWLERQAAVGGTVVCLVRGRTAADARARLDTAFDTGDPALWSRWTELADAALEVVVGDVGEANLGVSVEEYTSLAERIDRIVHPAALVNHALPYEQLFGPNVIGTAEIARLALTHHLKPVTYLSTVAVAAGVASFSEDGDIREISPVRVLDESYANGYGTSKWAGEVVLRNASDAFGLPVTVFRSDMILAHPRWTGQLNVPDIFTRTVLSLIATGIAPETFYRQDTGAPVDDAGRPRAHYDGLPADFTAAAITELGGGATSGYRTFDVLNPHDDGISLDTVVDWIIESGRPIRRIADYDTWFAEFSDALESLPSAQRSASVLPLRHAYARPDLPTAGSPLPAEVFRAAVRDTSTPGSALADIDDIPHLSRDLVAKYVRDLEALGLIPTL</sequence>
<evidence type="ECO:0000313" key="7">
    <source>
        <dbReference type="Proteomes" id="UP000703038"/>
    </source>
</evidence>
<dbReference type="NCBIfam" id="TIGR01746">
    <property type="entry name" value="Thioester-redct"/>
    <property type="match status" value="1"/>
</dbReference>
<gene>
    <name evidence="6" type="ORF">JOE42_000618</name>
</gene>
<dbReference type="PANTHER" id="PTHR43272:SF33">
    <property type="entry name" value="AMP-BINDING DOMAIN-CONTAINING PROTEIN-RELATED"/>
    <property type="match status" value="1"/>
</dbReference>
<protein>
    <submittedName>
        <fullName evidence="6">Fatty acid CoA ligase FadD9</fullName>
    </submittedName>
</protein>
<dbReference type="Gene3D" id="3.40.50.12780">
    <property type="entry name" value="N-terminal domain of ligase-like"/>
    <property type="match status" value="1"/>
</dbReference>
<dbReference type="Pfam" id="PF07993">
    <property type="entry name" value="NAD_binding_4"/>
    <property type="match status" value="1"/>
</dbReference>
<dbReference type="RefSeq" id="WP_204866615.1">
    <property type="nucleotide sequence ID" value="NZ_JAFBBK010000001.1"/>
</dbReference>
<feature type="domain" description="Carrier" evidence="5">
    <location>
        <begin position="650"/>
        <end position="725"/>
    </location>
</feature>
<comment type="caution">
    <text evidence="6">The sequence shown here is derived from an EMBL/GenBank/DDBJ whole genome shotgun (WGS) entry which is preliminary data.</text>
</comment>
<dbReference type="InterPro" id="IPR020806">
    <property type="entry name" value="PKS_PP-bd"/>
</dbReference>
<keyword evidence="4" id="KW-0067">ATP-binding</keyword>
<dbReference type="InterPro" id="IPR020845">
    <property type="entry name" value="AMP-binding_CS"/>
</dbReference>
<dbReference type="Pfam" id="PF00550">
    <property type="entry name" value="PP-binding"/>
    <property type="match status" value="1"/>
</dbReference>
<dbReference type="PROSITE" id="PS00455">
    <property type="entry name" value="AMP_BINDING"/>
    <property type="match status" value="1"/>
</dbReference>
<dbReference type="InterPro" id="IPR036291">
    <property type="entry name" value="NAD(P)-bd_dom_sf"/>
</dbReference>
<organism evidence="6 7">
    <name type="scientific">Rhodococcoides corynebacterioides</name>
    <dbReference type="NCBI Taxonomy" id="53972"/>
    <lineage>
        <taxon>Bacteria</taxon>
        <taxon>Bacillati</taxon>
        <taxon>Actinomycetota</taxon>
        <taxon>Actinomycetes</taxon>
        <taxon>Mycobacteriales</taxon>
        <taxon>Nocardiaceae</taxon>
        <taxon>Rhodococcoides</taxon>
    </lineage>
</organism>
<dbReference type="GO" id="GO:0016874">
    <property type="term" value="F:ligase activity"/>
    <property type="evidence" value="ECO:0007669"/>
    <property type="project" value="UniProtKB-KW"/>
</dbReference>
<evidence type="ECO:0000256" key="3">
    <source>
        <dbReference type="ARBA" id="ARBA00022741"/>
    </source>
</evidence>
<keyword evidence="1" id="KW-0596">Phosphopantetheine</keyword>
<keyword evidence="2" id="KW-0597">Phosphoprotein</keyword>
<dbReference type="PANTHER" id="PTHR43272">
    <property type="entry name" value="LONG-CHAIN-FATTY-ACID--COA LIGASE"/>
    <property type="match status" value="1"/>
</dbReference>
<evidence type="ECO:0000256" key="2">
    <source>
        <dbReference type="ARBA" id="ARBA00022553"/>
    </source>
</evidence>
<keyword evidence="7" id="KW-1185">Reference proteome</keyword>
<dbReference type="SUPFAM" id="SSF51735">
    <property type="entry name" value="NAD(P)-binding Rossmann-fold domains"/>
    <property type="match status" value="1"/>
</dbReference>
<keyword evidence="6" id="KW-0436">Ligase</keyword>
<dbReference type="Gene3D" id="3.40.50.720">
    <property type="entry name" value="NAD(P)-binding Rossmann-like Domain"/>
    <property type="match status" value="1"/>
</dbReference>
<evidence type="ECO:0000256" key="4">
    <source>
        <dbReference type="ARBA" id="ARBA00022840"/>
    </source>
</evidence>
<dbReference type="SMART" id="SM00823">
    <property type="entry name" value="PKS_PP"/>
    <property type="match status" value="1"/>
</dbReference>
<proteinExistence type="predicted"/>